<evidence type="ECO:0000259" key="1">
    <source>
        <dbReference type="Pfam" id="PF00646"/>
    </source>
</evidence>
<feature type="domain" description="F-box/LRR-repeat protein 15/At3g58940/PEG3-like LRR" evidence="3">
    <location>
        <begin position="119"/>
        <end position="286"/>
    </location>
</feature>
<evidence type="ECO:0000313" key="5">
    <source>
        <dbReference type="Proteomes" id="UP000238479"/>
    </source>
</evidence>
<feature type="domain" description="F-box" evidence="1">
    <location>
        <begin position="22"/>
        <end position="54"/>
    </location>
</feature>
<gene>
    <name evidence="4" type="ORF">RchiOBHm_Chr3g0474091</name>
</gene>
<dbReference type="EMBL" id="PDCK01000041">
    <property type="protein sequence ID" value="PRQ43973.1"/>
    <property type="molecule type" value="Genomic_DNA"/>
</dbReference>
<evidence type="ECO:0000259" key="2">
    <source>
        <dbReference type="Pfam" id="PF08387"/>
    </source>
</evidence>
<evidence type="ECO:0000313" key="4">
    <source>
        <dbReference type="EMBL" id="PRQ43973.1"/>
    </source>
</evidence>
<dbReference type="OMA" id="CARIHYL"/>
<dbReference type="PANTHER" id="PTHR31900:SF30">
    <property type="entry name" value="SUPERFAMILY PROTEIN, PUTATIVE-RELATED"/>
    <property type="match status" value="1"/>
</dbReference>
<dbReference type="InterPro" id="IPR001810">
    <property type="entry name" value="F-box_dom"/>
</dbReference>
<dbReference type="Proteomes" id="UP000238479">
    <property type="component" value="Chromosome 3"/>
</dbReference>
<accession>A0A2P6RC10</accession>
<sequence length="486" mass="55023">MEQRPRLRGVGAPTKCRIDRFTSLPDHLVHHILSFVAITDLTRFGCASKKCRELYLSTPSLNLNGFSHANLLNDDKRLELLSSLDRFLLVHRGVNKLKRLCIFLNAYQGSKNEAFRIITWIHSAVRCNVEVLELDIGVPNETLPFPLSVFHCGSLRSLLVKMSCQILKAPSLTSFSNLEYLKLTYVIIGDEGIFKWISCCCKCIETLILEHAYGSKTVTIQSSSLKSFHFVTDYLVRPCNLNISGGRLEDIFIDWGFNSDFSRSLNISAPDLKYLKWSGNLLTQQNLGKMTCLQKAELFLKPEADDFNMFEILCSINRVEVLILNKETIMAMYKGGSMSAPLENVHYLSIHIGSFLDILVLPMALLLQGMPNLTTLDMKSDPFFLDPNTDCSGFNMGFWKVQSLDFVHQLREVTIELSSGSNGIEFARYILEHAQNLNKMTIVHSPHQSNAIRALKKSKMAANAKVVYLEDQNRGTEKQRGRRVAR</sequence>
<dbReference type="Pfam" id="PF08387">
    <property type="entry name" value="FBD"/>
    <property type="match status" value="1"/>
</dbReference>
<organism evidence="4 5">
    <name type="scientific">Rosa chinensis</name>
    <name type="common">China rose</name>
    <dbReference type="NCBI Taxonomy" id="74649"/>
    <lineage>
        <taxon>Eukaryota</taxon>
        <taxon>Viridiplantae</taxon>
        <taxon>Streptophyta</taxon>
        <taxon>Embryophyta</taxon>
        <taxon>Tracheophyta</taxon>
        <taxon>Spermatophyta</taxon>
        <taxon>Magnoliopsida</taxon>
        <taxon>eudicotyledons</taxon>
        <taxon>Gunneridae</taxon>
        <taxon>Pentapetalae</taxon>
        <taxon>rosids</taxon>
        <taxon>fabids</taxon>
        <taxon>Rosales</taxon>
        <taxon>Rosaceae</taxon>
        <taxon>Rosoideae</taxon>
        <taxon>Rosoideae incertae sedis</taxon>
        <taxon>Rosa</taxon>
    </lineage>
</organism>
<dbReference type="CDD" id="cd09917">
    <property type="entry name" value="F-box_SF"/>
    <property type="match status" value="1"/>
</dbReference>
<dbReference type="InterPro" id="IPR006566">
    <property type="entry name" value="FBD"/>
</dbReference>
<feature type="domain" description="FBD" evidence="2">
    <location>
        <begin position="421"/>
        <end position="442"/>
    </location>
</feature>
<protein>
    <submittedName>
        <fullName evidence="4">Putative F-box domain, FBD domain, leucine-rich repeat domain, L domain-containing protein</fullName>
    </submittedName>
</protein>
<dbReference type="Gene3D" id="1.20.1280.50">
    <property type="match status" value="1"/>
</dbReference>
<keyword evidence="5" id="KW-1185">Reference proteome</keyword>
<comment type="caution">
    <text evidence="4">The sequence shown here is derived from an EMBL/GenBank/DDBJ whole genome shotgun (WGS) entry which is preliminary data.</text>
</comment>
<dbReference type="Gramene" id="PRQ43973">
    <property type="protein sequence ID" value="PRQ43973"/>
    <property type="gene ID" value="RchiOBHm_Chr3g0474091"/>
</dbReference>
<dbReference type="InterPro" id="IPR036047">
    <property type="entry name" value="F-box-like_dom_sf"/>
</dbReference>
<dbReference type="Pfam" id="PF00646">
    <property type="entry name" value="F-box"/>
    <property type="match status" value="1"/>
</dbReference>
<evidence type="ECO:0000259" key="3">
    <source>
        <dbReference type="Pfam" id="PF24758"/>
    </source>
</evidence>
<dbReference type="SUPFAM" id="SSF81383">
    <property type="entry name" value="F-box domain"/>
    <property type="match status" value="1"/>
</dbReference>
<dbReference type="SUPFAM" id="SSF52047">
    <property type="entry name" value="RNI-like"/>
    <property type="match status" value="1"/>
</dbReference>
<dbReference type="PANTHER" id="PTHR31900">
    <property type="entry name" value="F-BOX/RNI SUPERFAMILY PROTEIN-RELATED"/>
    <property type="match status" value="1"/>
</dbReference>
<proteinExistence type="predicted"/>
<name>A0A2P6RC10_ROSCH</name>
<dbReference type="Pfam" id="PF24758">
    <property type="entry name" value="LRR_At5g56370"/>
    <property type="match status" value="1"/>
</dbReference>
<dbReference type="AlphaFoldDB" id="A0A2P6RC10"/>
<dbReference type="InterPro" id="IPR050232">
    <property type="entry name" value="FBL13/AtMIF1-like"/>
</dbReference>
<dbReference type="InterPro" id="IPR055411">
    <property type="entry name" value="LRR_FXL15/At3g58940/PEG3-like"/>
</dbReference>
<reference evidence="4 5" key="1">
    <citation type="journal article" date="2018" name="Nat. Genet.">
        <title>The Rosa genome provides new insights in the design of modern roses.</title>
        <authorList>
            <person name="Bendahmane M."/>
        </authorList>
    </citation>
    <scope>NUCLEOTIDE SEQUENCE [LARGE SCALE GENOMIC DNA]</scope>
    <source>
        <strain evidence="5">cv. Old Blush</strain>
    </source>
</reference>